<dbReference type="Proteomes" id="UP001209854">
    <property type="component" value="Unassembled WGS sequence"/>
</dbReference>
<evidence type="ECO:0008006" key="3">
    <source>
        <dbReference type="Google" id="ProtNLM"/>
    </source>
</evidence>
<gene>
    <name evidence="1" type="ORF">NX722_23450</name>
</gene>
<sequence length="149" mass="17402">MDRVSELVELMINKPSSSYAGFDHLTLDALIRHNWNTGQWVILTGSDNELYGWLGWMALDDKSLEVIKEDGLIQCIRSEFILWPGNHIYYTHCITSPDAPRNTYRRLRILAEARNPEAQSFNAHLINRRGRVRWYSREGKHHGNQPGRR</sequence>
<proteinExistence type="predicted"/>
<accession>A0ABT3N2G1</accession>
<reference evidence="1 2" key="1">
    <citation type="submission" date="2022-10" db="EMBL/GenBank/DDBJ databases">
        <title>High-quality genome sequences of two octocoral-associated bacteria, Endozoicomonas euniceicola EF212 and Endozoicomonas gorgoniicola PS125.</title>
        <authorList>
            <person name="Chiou Y.-J."/>
            <person name="Chen Y.-H."/>
        </authorList>
    </citation>
    <scope>NUCLEOTIDE SEQUENCE [LARGE SCALE GENOMIC DNA]</scope>
    <source>
        <strain evidence="1 2">PS125</strain>
    </source>
</reference>
<keyword evidence="2" id="KW-1185">Reference proteome</keyword>
<protein>
    <recommendedName>
        <fullName evidence="3">Toxin-activating lysine-acyltransferase</fullName>
    </recommendedName>
</protein>
<evidence type="ECO:0000313" key="2">
    <source>
        <dbReference type="Proteomes" id="UP001209854"/>
    </source>
</evidence>
<comment type="caution">
    <text evidence="1">The sequence shown here is derived from an EMBL/GenBank/DDBJ whole genome shotgun (WGS) entry which is preliminary data.</text>
</comment>
<dbReference type="RefSeq" id="WP_262565275.1">
    <property type="nucleotide sequence ID" value="NZ_JAPFCC010000001.1"/>
</dbReference>
<dbReference type="EMBL" id="JAPFCC010000001">
    <property type="protein sequence ID" value="MCW7555523.1"/>
    <property type="molecule type" value="Genomic_DNA"/>
</dbReference>
<evidence type="ECO:0000313" key="1">
    <source>
        <dbReference type="EMBL" id="MCW7555523.1"/>
    </source>
</evidence>
<name>A0ABT3N2G1_9GAMM</name>
<organism evidence="1 2">
    <name type="scientific">Endozoicomonas gorgoniicola</name>
    <dbReference type="NCBI Taxonomy" id="1234144"/>
    <lineage>
        <taxon>Bacteria</taxon>
        <taxon>Pseudomonadati</taxon>
        <taxon>Pseudomonadota</taxon>
        <taxon>Gammaproteobacteria</taxon>
        <taxon>Oceanospirillales</taxon>
        <taxon>Endozoicomonadaceae</taxon>
        <taxon>Endozoicomonas</taxon>
    </lineage>
</organism>